<sequence>PPGRGAILMRFGEGDDALVVVMMHLALGTKARTRQLGKVASTCGASSPRSRRGEWCSRSVAWVFMSPMST</sequence>
<protein>
    <submittedName>
        <fullName evidence="1">EEP domain-containing protein</fullName>
    </submittedName>
</protein>
<reference evidence="1 2" key="1">
    <citation type="submission" date="2023-10" db="EMBL/GenBank/DDBJ databases">
        <title>Pseudomonas otitidis isolated from a paediatric patient with cystic fibrosis in Chile.</title>
        <authorList>
            <person name="Amsteins-Romero L."/>
            <person name="Opazo-Capurro A."/>
            <person name="Matus-Kohler M."/>
            <person name="Gonzalez-Rocha G."/>
        </authorList>
    </citation>
    <scope>NUCLEOTIDE SEQUENCE [LARGE SCALE GENOMIC DNA]</scope>
    <source>
        <strain evidence="1 2">P-714</strain>
    </source>
</reference>
<accession>A0ABU3Y1H2</accession>
<dbReference type="Proteomes" id="UP001273935">
    <property type="component" value="Unassembled WGS sequence"/>
</dbReference>
<gene>
    <name evidence="1" type="ORF">R0G64_32210</name>
</gene>
<proteinExistence type="predicted"/>
<feature type="non-terminal residue" evidence="1">
    <location>
        <position position="1"/>
    </location>
</feature>
<name>A0ABU3Y1H2_9GAMM</name>
<organism evidence="1 2">
    <name type="scientific">Metapseudomonas otitidis</name>
    <dbReference type="NCBI Taxonomy" id="319939"/>
    <lineage>
        <taxon>Bacteria</taxon>
        <taxon>Pseudomonadati</taxon>
        <taxon>Pseudomonadota</taxon>
        <taxon>Gammaproteobacteria</taxon>
        <taxon>Pseudomonadales</taxon>
        <taxon>Pseudomonadaceae</taxon>
        <taxon>Metapseudomonas</taxon>
    </lineage>
</organism>
<feature type="non-terminal residue" evidence="1">
    <location>
        <position position="70"/>
    </location>
</feature>
<comment type="caution">
    <text evidence="1">The sequence shown here is derived from an EMBL/GenBank/DDBJ whole genome shotgun (WGS) entry which is preliminary data.</text>
</comment>
<dbReference type="EMBL" id="JAWJUL010000539">
    <property type="protein sequence ID" value="MDV3444004.1"/>
    <property type="molecule type" value="Genomic_DNA"/>
</dbReference>
<evidence type="ECO:0000313" key="2">
    <source>
        <dbReference type="Proteomes" id="UP001273935"/>
    </source>
</evidence>
<evidence type="ECO:0000313" key="1">
    <source>
        <dbReference type="EMBL" id="MDV3444004.1"/>
    </source>
</evidence>
<keyword evidence="2" id="KW-1185">Reference proteome</keyword>